<evidence type="ECO:0000256" key="11">
    <source>
        <dbReference type="ARBA" id="ARBA00033050"/>
    </source>
</evidence>
<comment type="function">
    <text evidence="10">Catalyzes the reduction of ribonucleotides to deoxyribonucleotides. May function to provide a pool of deoxyribonucleotide precursors for DNA repair during oxygen limitation and/or for immediate growth after restoration of oxygen.</text>
</comment>
<dbReference type="EC" id="1.17.4.1" evidence="3"/>
<dbReference type="STRING" id="1618345.UT18_C0002G0071"/>
<evidence type="ECO:0000256" key="4">
    <source>
        <dbReference type="ARBA" id="ARBA00014409"/>
    </source>
</evidence>
<keyword evidence="5" id="KW-0846">Cobalamin</keyword>
<evidence type="ECO:0000256" key="7">
    <source>
        <dbReference type="ARBA" id="ARBA00022741"/>
    </source>
</evidence>
<comment type="catalytic activity">
    <reaction evidence="12">
        <text>a 2'-deoxyribonucleoside 5'-diphosphate + [thioredoxin]-disulfide + H2O = a ribonucleoside 5'-diphosphate + [thioredoxin]-dithiol</text>
        <dbReference type="Rhea" id="RHEA:23252"/>
        <dbReference type="Rhea" id="RHEA-COMP:10698"/>
        <dbReference type="Rhea" id="RHEA-COMP:10700"/>
        <dbReference type="ChEBI" id="CHEBI:15377"/>
        <dbReference type="ChEBI" id="CHEBI:29950"/>
        <dbReference type="ChEBI" id="CHEBI:50058"/>
        <dbReference type="ChEBI" id="CHEBI:57930"/>
        <dbReference type="ChEBI" id="CHEBI:73316"/>
        <dbReference type="EC" id="1.17.4.1"/>
    </reaction>
</comment>
<evidence type="ECO:0000256" key="3">
    <source>
        <dbReference type="ARBA" id="ARBA00012274"/>
    </source>
</evidence>
<evidence type="ECO:0000256" key="8">
    <source>
        <dbReference type="ARBA" id="ARBA00023002"/>
    </source>
</evidence>
<evidence type="ECO:0000256" key="5">
    <source>
        <dbReference type="ARBA" id="ARBA00022628"/>
    </source>
</evidence>
<dbReference type="Gene3D" id="3.20.70.20">
    <property type="match status" value="1"/>
</dbReference>
<comment type="caution">
    <text evidence="15">The sequence shown here is derived from an EMBL/GenBank/DDBJ whole genome shotgun (WGS) entry which is preliminary data.</text>
</comment>
<dbReference type="SUPFAM" id="SSF51998">
    <property type="entry name" value="PFL-like glycyl radical enzymes"/>
    <property type="match status" value="1"/>
</dbReference>
<evidence type="ECO:0000313" key="16">
    <source>
        <dbReference type="Proteomes" id="UP000034207"/>
    </source>
</evidence>
<proteinExistence type="inferred from homology"/>
<dbReference type="Pfam" id="PF12637">
    <property type="entry name" value="TSCPD"/>
    <property type="match status" value="1"/>
</dbReference>
<dbReference type="Proteomes" id="UP000034207">
    <property type="component" value="Unassembled WGS sequence"/>
</dbReference>
<keyword evidence="7" id="KW-0547">Nucleotide-binding</keyword>
<dbReference type="PRINTS" id="PR01183">
    <property type="entry name" value="RIBORDTASEM1"/>
</dbReference>
<keyword evidence="6" id="KW-0237">DNA synthesis</keyword>
<gene>
    <name evidence="15" type="ORF">UT18_C0002G0071</name>
</gene>
<evidence type="ECO:0000259" key="14">
    <source>
        <dbReference type="Pfam" id="PF12637"/>
    </source>
</evidence>
<protein>
    <recommendedName>
        <fullName evidence="4">Vitamin B12-dependent ribonucleotide reductase</fullName>
        <ecNumber evidence="3">1.17.4.1</ecNumber>
    </recommendedName>
    <alternativeName>
        <fullName evidence="11">Ribonucleoside-diphosphate reductase NrdJ</fullName>
    </alternativeName>
</protein>
<dbReference type="AlphaFoldDB" id="A0A0G0PAZ2"/>
<feature type="domain" description="TSCPD" evidence="14">
    <location>
        <begin position="425"/>
        <end position="493"/>
    </location>
</feature>
<dbReference type="Pfam" id="PF02867">
    <property type="entry name" value="Ribonuc_red_lgC"/>
    <property type="match status" value="1"/>
</dbReference>
<dbReference type="GO" id="GO:0004748">
    <property type="term" value="F:ribonucleoside-diphosphate reductase activity, thioredoxin disulfide as acceptor"/>
    <property type="evidence" value="ECO:0007669"/>
    <property type="project" value="TreeGrafter"/>
</dbReference>
<dbReference type="GO" id="GO:0031419">
    <property type="term" value="F:cobalamin binding"/>
    <property type="evidence" value="ECO:0007669"/>
    <property type="project" value="UniProtKB-KW"/>
</dbReference>
<comment type="similarity">
    <text evidence="2">Belongs to the ribonucleoside diphosphate reductase class-2 family.</text>
</comment>
<evidence type="ECO:0000256" key="1">
    <source>
        <dbReference type="ARBA" id="ARBA00001922"/>
    </source>
</evidence>
<evidence type="ECO:0000256" key="12">
    <source>
        <dbReference type="ARBA" id="ARBA00047754"/>
    </source>
</evidence>
<feature type="domain" description="Ribonucleotide reductase large subunit C-terminal" evidence="13">
    <location>
        <begin position="80"/>
        <end position="306"/>
    </location>
</feature>
<dbReference type="InterPro" id="IPR000788">
    <property type="entry name" value="RNR_lg_C"/>
</dbReference>
<reference evidence="15 16" key="1">
    <citation type="journal article" date="2015" name="Nature">
        <title>rRNA introns, odd ribosomes, and small enigmatic genomes across a large radiation of phyla.</title>
        <authorList>
            <person name="Brown C.T."/>
            <person name="Hug L.A."/>
            <person name="Thomas B.C."/>
            <person name="Sharon I."/>
            <person name="Castelle C.J."/>
            <person name="Singh A."/>
            <person name="Wilkins M.J."/>
            <person name="Williams K.H."/>
            <person name="Banfield J.F."/>
        </authorList>
    </citation>
    <scope>NUCLEOTIDE SEQUENCE [LARGE SCALE GENOMIC DNA]</scope>
</reference>
<dbReference type="InterPro" id="IPR050862">
    <property type="entry name" value="RdRp_reductase_class-2"/>
</dbReference>
<dbReference type="EMBL" id="LBVV01000002">
    <property type="protein sequence ID" value="KKQ95294.1"/>
    <property type="molecule type" value="Genomic_DNA"/>
</dbReference>
<dbReference type="InterPro" id="IPR024434">
    <property type="entry name" value="TSCPD_dom"/>
</dbReference>
<dbReference type="PANTHER" id="PTHR43371">
    <property type="entry name" value="VITAMIN B12-DEPENDENT RIBONUCLEOTIDE REDUCTASE"/>
    <property type="match status" value="1"/>
</dbReference>
<evidence type="ECO:0000313" key="15">
    <source>
        <dbReference type="EMBL" id="KKQ95294.1"/>
    </source>
</evidence>
<evidence type="ECO:0000259" key="13">
    <source>
        <dbReference type="Pfam" id="PF02867"/>
    </source>
</evidence>
<dbReference type="PANTHER" id="PTHR43371:SF1">
    <property type="entry name" value="RIBONUCLEOSIDE-DIPHOSPHATE REDUCTASE"/>
    <property type="match status" value="1"/>
</dbReference>
<evidence type="ECO:0000256" key="2">
    <source>
        <dbReference type="ARBA" id="ARBA00007405"/>
    </source>
</evidence>
<sequence length="534" mass="60093">MNNEDAKVESDTSNSKLNCLYNSEIEAVAIDNAINFLIEKAIKQEKFYNTTLNLDNIKREFANIINRLNFLPSKKFLDRELGIDAEDDNMQLVELMNEDIHVNTLPNSYLSISDEYLQKLGSKDAILMKNGDGTEQKKKSGDLAKELLTKAKENKIKGFVFKDEVERFNPLGKKFRLSEILPSNQLVTEREEVAEGFINLSNFINEGVINFDELKHTIYIAVRFLDNIIDIYEYPTLEIEGQTKKARKIGLSICGFSDAIGKMGISYESKEAIKLLGEVSKFVDTEAKNASSELAKERGVFPLFNEGIFDNAKPLRNASLTCLSENFEIAKYFNVSTGIKETGNEASPEWQVRMQGESQKYTDLVSTKAILISPETNHDEMLNIFRLASGLGIKILKFELTTAVSIRTNGGERNETDEVLKSKERPLILNGKTVRLKSSDDDIFITINYSNDLQPMEVLLSKAKVSSSETIIINLINIMLRRGILLEEIIEILGQNVVSSDCVCGSGNILKIVEAYEIVKKESLDEKEKKIQLG</sequence>
<organism evidence="15 16">
    <name type="scientific">candidate division CPR2 bacterium GW2011_GWC2_39_10</name>
    <dbReference type="NCBI Taxonomy" id="1618345"/>
    <lineage>
        <taxon>Bacteria</taxon>
        <taxon>Bacteria division CPR2</taxon>
    </lineage>
</organism>
<comment type="cofactor">
    <cofactor evidence="1">
        <name>adenosylcob(III)alamin</name>
        <dbReference type="ChEBI" id="CHEBI:18408"/>
    </cofactor>
</comment>
<keyword evidence="9" id="KW-0170">Cobalt</keyword>
<name>A0A0G0PAZ2_UNCC2</name>
<evidence type="ECO:0000256" key="6">
    <source>
        <dbReference type="ARBA" id="ARBA00022634"/>
    </source>
</evidence>
<evidence type="ECO:0000256" key="10">
    <source>
        <dbReference type="ARBA" id="ARBA00025437"/>
    </source>
</evidence>
<evidence type="ECO:0000256" key="9">
    <source>
        <dbReference type="ARBA" id="ARBA00023285"/>
    </source>
</evidence>
<accession>A0A0G0PAZ2</accession>
<keyword evidence="8" id="KW-0560">Oxidoreductase</keyword>